<dbReference type="SUPFAM" id="SSF53697">
    <property type="entry name" value="SIS domain"/>
    <property type="match status" value="1"/>
</dbReference>
<dbReference type="RefSeq" id="WP_092090976.1">
    <property type="nucleotide sequence ID" value="NZ_FOQE01000002.1"/>
</dbReference>
<dbReference type="CDD" id="cd05005">
    <property type="entry name" value="SIS_PHI"/>
    <property type="match status" value="1"/>
</dbReference>
<keyword evidence="3" id="KW-0413">Isomerase</keyword>
<feature type="domain" description="SIS" evidence="2">
    <location>
        <begin position="26"/>
        <end position="167"/>
    </location>
</feature>
<proteinExistence type="inferred from homology"/>
<reference evidence="3 4" key="1">
    <citation type="submission" date="2016-10" db="EMBL/GenBank/DDBJ databases">
        <authorList>
            <person name="de Groot N.N."/>
        </authorList>
    </citation>
    <scope>NUCLEOTIDE SEQUENCE [LARGE SCALE GENOMIC DNA]</scope>
    <source>
        <strain evidence="3 4">DSM 27630</strain>
    </source>
</reference>
<dbReference type="PROSITE" id="PS51464">
    <property type="entry name" value="SIS"/>
    <property type="match status" value="1"/>
</dbReference>
<comment type="similarity">
    <text evidence="1">Belongs to the SIS family. PHI subfamily.</text>
</comment>
<evidence type="ECO:0000313" key="3">
    <source>
        <dbReference type="EMBL" id="SFH55130.1"/>
    </source>
</evidence>
<evidence type="ECO:0000313" key="4">
    <source>
        <dbReference type="Proteomes" id="UP000198668"/>
    </source>
</evidence>
<dbReference type="PANTHER" id="PTHR43443">
    <property type="entry name" value="3-HEXULOSE-6-PHOSPHATE ISOMERASE"/>
    <property type="match status" value="1"/>
</dbReference>
<name>A0A1I3AYX7_9LACT</name>
<dbReference type="InterPro" id="IPR001347">
    <property type="entry name" value="SIS_dom"/>
</dbReference>
<dbReference type="NCBIfam" id="TIGR03127">
    <property type="entry name" value="RuMP_HxlB"/>
    <property type="match status" value="1"/>
</dbReference>
<dbReference type="InterPro" id="IPR046348">
    <property type="entry name" value="SIS_dom_sf"/>
</dbReference>
<dbReference type="InterPro" id="IPR017552">
    <property type="entry name" value="PHI/rmpB"/>
</dbReference>
<dbReference type="Gene3D" id="3.40.50.10490">
    <property type="entry name" value="Glucose-6-phosphate isomerase like protein, domain 1"/>
    <property type="match status" value="1"/>
</dbReference>
<sequence length="180" mass="19497">MNTIETIMSEIQQVMDLVDESQLEKAMPYLQKDKRIFITGAGRSGFQAKGFAMRLMHIGYTDYVIGETITPSIQKGDTWVAISGSGTTKGIVSDTEKAKELGLDIVVLTSNAESPLAQLADQVIVVPGATKTGAGIKSVQLLSSLFDQTVHIVLDALTLKLAHRDQTSNEDALHEHVNVE</sequence>
<accession>A0A1I3AYX7</accession>
<keyword evidence="4" id="KW-1185">Reference proteome</keyword>
<organism evidence="3 4">
    <name type="scientific">Pisciglobus halotolerans</name>
    <dbReference type="NCBI Taxonomy" id="745365"/>
    <lineage>
        <taxon>Bacteria</taxon>
        <taxon>Bacillati</taxon>
        <taxon>Bacillota</taxon>
        <taxon>Bacilli</taxon>
        <taxon>Lactobacillales</taxon>
        <taxon>Carnobacteriaceae</taxon>
    </lineage>
</organism>
<dbReference type="GO" id="GO:1901135">
    <property type="term" value="P:carbohydrate derivative metabolic process"/>
    <property type="evidence" value="ECO:0007669"/>
    <property type="project" value="InterPro"/>
</dbReference>
<dbReference type="GO" id="GO:0097367">
    <property type="term" value="F:carbohydrate derivative binding"/>
    <property type="evidence" value="ECO:0007669"/>
    <property type="project" value="InterPro"/>
</dbReference>
<dbReference type="GO" id="GO:0016853">
    <property type="term" value="F:isomerase activity"/>
    <property type="evidence" value="ECO:0007669"/>
    <property type="project" value="UniProtKB-KW"/>
</dbReference>
<dbReference type="AlphaFoldDB" id="A0A1I3AYX7"/>
<evidence type="ECO:0000256" key="1">
    <source>
        <dbReference type="ARBA" id="ARBA00009235"/>
    </source>
</evidence>
<dbReference type="PANTHER" id="PTHR43443:SF1">
    <property type="entry name" value="3-HEXULOSE-6-PHOSPHATE ISOMERASE"/>
    <property type="match status" value="1"/>
</dbReference>
<dbReference type="EMBL" id="FOQE01000002">
    <property type="protein sequence ID" value="SFH55130.1"/>
    <property type="molecule type" value="Genomic_DNA"/>
</dbReference>
<evidence type="ECO:0000259" key="2">
    <source>
        <dbReference type="PROSITE" id="PS51464"/>
    </source>
</evidence>
<dbReference type="Proteomes" id="UP000198668">
    <property type="component" value="Unassembled WGS sequence"/>
</dbReference>
<protein>
    <submittedName>
        <fullName evidence="3">3-hexulose-6-phosphate isomerase</fullName>
    </submittedName>
</protein>
<dbReference type="OrthoDB" id="9797832at2"/>
<gene>
    <name evidence="3" type="ORF">SAMN04489868_102130</name>
</gene>
<dbReference type="Pfam" id="PF01380">
    <property type="entry name" value="SIS"/>
    <property type="match status" value="1"/>
</dbReference>